<dbReference type="InterPro" id="IPR045851">
    <property type="entry name" value="AMP-bd_C_sf"/>
</dbReference>
<accession>A0A2T2ZTK9</accession>
<dbReference type="PANTHER" id="PTHR24096:SF422">
    <property type="entry name" value="BCDNA.GH02901"/>
    <property type="match status" value="1"/>
</dbReference>
<dbReference type="Pfam" id="PF13193">
    <property type="entry name" value="AMP-binding_C"/>
    <property type="match status" value="1"/>
</dbReference>
<dbReference type="OrthoDB" id="6509636at2759"/>
<dbReference type="Proteomes" id="UP000241462">
    <property type="component" value="Unassembled WGS sequence"/>
</dbReference>
<evidence type="ECO:0000313" key="4">
    <source>
        <dbReference type="Proteomes" id="UP000241462"/>
    </source>
</evidence>
<name>A0A2T2ZTK9_9PEZI</name>
<keyword evidence="4" id="KW-1185">Reference proteome</keyword>
<reference evidence="3 4" key="1">
    <citation type="journal article" date="2018" name="Mycol. Prog.">
        <title>Coniella lustricola, a new species from submerged detritus.</title>
        <authorList>
            <person name="Raudabaugh D.B."/>
            <person name="Iturriaga T."/>
            <person name="Carver A."/>
            <person name="Mondo S."/>
            <person name="Pangilinan J."/>
            <person name="Lipzen A."/>
            <person name="He G."/>
            <person name="Amirebrahimi M."/>
            <person name="Grigoriev I.V."/>
            <person name="Miller A.N."/>
        </authorList>
    </citation>
    <scope>NUCLEOTIDE SEQUENCE [LARGE SCALE GENOMIC DNA]</scope>
    <source>
        <strain evidence="3 4">B22-T-1</strain>
    </source>
</reference>
<feature type="domain" description="AMP-dependent synthetase/ligase" evidence="1">
    <location>
        <begin position="48"/>
        <end position="417"/>
    </location>
</feature>
<evidence type="ECO:0000259" key="1">
    <source>
        <dbReference type="Pfam" id="PF00501"/>
    </source>
</evidence>
<dbReference type="PANTHER" id="PTHR24096">
    <property type="entry name" value="LONG-CHAIN-FATTY-ACID--COA LIGASE"/>
    <property type="match status" value="1"/>
</dbReference>
<evidence type="ECO:0000259" key="2">
    <source>
        <dbReference type="Pfam" id="PF13193"/>
    </source>
</evidence>
<protein>
    <submittedName>
        <fullName evidence="3">Uncharacterized protein</fullName>
    </submittedName>
</protein>
<dbReference type="EMBL" id="KZ678719">
    <property type="protein sequence ID" value="PSR76247.1"/>
    <property type="molecule type" value="Genomic_DNA"/>
</dbReference>
<dbReference type="InterPro" id="IPR020845">
    <property type="entry name" value="AMP-binding_CS"/>
</dbReference>
<feature type="domain" description="AMP-binding enzyme C-terminal" evidence="2">
    <location>
        <begin position="475"/>
        <end position="556"/>
    </location>
</feature>
<dbReference type="CDD" id="cd05911">
    <property type="entry name" value="Firefly_Luc_like"/>
    <property type="match status" value="1"/>
</dbReference>
<evidence type="ECO:0000313" key="3">
    <source>
        <dbReference type="EMBL" id="PSR76247.1"/>
    </source>
</evidence>
<dbReference type="FunCoup" id="A0A2T2ZTK9">
    <property type="interactions" value="579"/>
</dbReference>
<dbReference type="InterPro" id="IPR042099">
    <property type="entry name" value="ANL_N_sf"/>
</dbReference>
<dbReference type="Pfam" id="PF00501">
    <property type="entry name" value="AMP-binding"/>
    <property type="match status" value="1"/>
</dbReference>
<dbReference type="Gene3D" id="3.40.50.12780">
    <property type="entry name" value="N-terminal domain of ligase-like"/>
    <property type="match status" value="1"/>
</dbReference>
<dbReference type="InterPro" id="IPR000873">
    <property type="entry name" value="AMP-dep_synth/lig_dom"/>
</dbReference>
<dbReference type="AlphaFoldDB" id="A0A2T2ZTK9"/>
<dbReference type="Gene3D" id="3.30.300.30">
    <property type="match status" value="1"/>
</dbReference>
<dbReference type="InterPro" id="IPR025110">
    <property type="entry name" value="AMP-bd_C"/>
</dbReference>
<dbReference type="PROSITE" id="PS00455">
    <property type="entry name" value="AMP_BINDING"/>
    <property type="match status" value="1"/>
</dbReference>
<dbReference type="InParanoid" id="A0A2T2ZTK9"/>
<dbReference type="STRING" id="2025994.A0A2T2ZTK9"/>
<gene>
    <name evidence="3" type="ORF">BD289DRAFT_446911</name>
</gene>
<sequence length="577" mass="63293">MVFEAPSWVPKLPFDPPDNIPLYEFIANDKYGRHPVVKSRNPFTCGLTDKTRTYSQIASRREALARAISKRLGWQPNEETEWDKVACMFSFNSIDYSMVASAIHRLNGIVTPANAAYSAQELTHQLKSSGAKVLFLGTAQVQVGLEAAKAAGIPNDKIWLIDLPGYKSPGGFLGIDDLIAEGEKVDKLDELSWTKGQGERQVAFLCYSSGTSGLPKAVMISHRNVIANTMQYVVHESYARKKYGVVTQAALGLLPFSHIYGLVLMAHANTWRGDEVIVLPKYEMPTLLAAIQKHKLEQLYLVPPILISLTRNAEECSKYDLSSVRMVFSGAAPLGEETIADLNAMFPTWRVGQGYGMTETATVAVSSSEHDIMAKSSGSICPATKAKIIGIDGKEVTTYDVPGELWIQTPSAALGYYHNEKATSETFVYDNDGRWVKTGDEAIVTLAPSGNEHVVIVDRIKELIKVKGHQVAPAELEAHLLSHPAVADCAVIQVPDDRAGEVPKAFVVKASAFSNKPEAEVVRAILKHVEEHKAPYKWIKGGIEFIDVIPKSPSGKILRRMLRDKEKAARTKAGPKL</sequence>
<dbReference type="SUPFAM" id="SSF56801">
    <property type="entry name" value="Acetyl-CoA synthetase-like"/>
    <property type="match status" value="1"/>
</dbReference>
<dbReference type="GO" id="GO:0016405">
    <property type="term" value="F:CoA-ligase activity"/>
    <property type="evidence" value="ECO:0007669"/>
    <property type="project" value="TreeGrafter"/>
</dbReference>
<proteinExistence type="predicted"/>
<organism evidence="3 4">
    <name type="scientific">Coniella lustricola</name>
    <dbReference type="NCBI Taxonomy" id="2025994"/>
    <lineage>
        <taxon>Eukaryota</taxon>
        <taxon>Fungi</taxon>
        <taxon>Dikarya</taxon>
        <taxon>Ascomycota</taxon>
        <taxon>Pezizomycotina</taxon>
        <taxon>Sordariomycetes</taxon>
        <taxon>Sordariomycetidae</taxon>
        <taxon>Diaporthales</taxon>
        <taxon>Schizoparmaceae</taxon>
        <taxon>Coniella</taxon>
    </lineage>
</organism>